<dbReference type="PANTHER" id="PTHR19300">
    <property type="entry name" value="BETA-1,4-GALACTOSYLTRANSFERASE"/>
    <property type="match status" value="1"/>
</dbReference>
<dbReference type="GO" id="GO:0005975">
    <property type="term" value="P:carbohydrate metabolic process"/>
    <property type="evidence" value="ECO:0007669"/>
    <property type="project" value="InterPro"/>
</dbReference>
<dbReference type="InterPro" id="IPR029044">
    <property type="entry name" value="Nucleotide-diphossugar_trans"/>
</dbReference>
<evidence type="ECO:0000256" key="13">
    <source>
        <dbReference type="ARBA" id="ARBA00023157"/>
    </source>
</evidence>
<keyword evidence="15 17" id="KW-0464">Manganese</keyword>
<keyword evidence="8 17" id="KW-0479">Metal-binding</keyword>
<dbReference type="OrthoDB" id="10016069at2759"/>
<evidence type="ECO:0000256" key="7">
    <source>
        <dbReference type="ARBA" id="ARBA00022692"/>
    </source>
</evidence>
<accession>A0A6J2W146</accession>
<evidence type="ECO:0000256" key="12">
    <source>
        <dbReference type="ARBA" id="ARBA00023136"/>
    </source>
</evidence>
<comment type="similarity">
    <text evidence="4 17">Belongs to the glycosyltransferase 7 family.</text>
</comment>
<evidence type="ECO:0000256" key="11">
    <source>
        <dbReference type="ARBA" id="ARBA00023034"/>
    </source>
</evidence>
<dbReference type="EC" id="2.4.1.-" evidence="17"/>
<dbReference type="Pfam" id="PF13733">
    <property type="entry name" value="Glyco_transf_7N"/>
    <property type="match status" value="1"/>
</dbReference>
<dbReference type="CDD" id="cd00899">
    <property type="entry name" value="b4GalT"/>
    <property type="match status" value="1"/>
</dbReference>
<evidence type="ECO:0000259" key="19">
    <source>
        <dbReference type="Pfam" id="PF02709"/>
    </source>
</evidence>
<evidence type="ECO:0000256" key="5">
    <source>
        <dbReference type="ARBA" id="ARBA00022676"/>
    </source>
</evidence>
<comment type="subcellular location">
    <subcellularLocation>
        <location evidence="2 17">Golgi apparatus membrane</location>
        <topology evidence="2 17">Single-pass type II membrane protein</topology>
    </subcellularLocation>
</comment>
<dbReference type="GO" id="GO:0000139">
    <property type="term" value="C:Golgi membrane"/>
    <property type="evidence" value="ECO:0007669"/>
    <property type="project" value="UniProtKB-SubCell"/>
</dbReference>
<comment type="catalytic activity">
    <reaction evidence="16">
        <text>N-acetyl-D-glucosamine + UDP-alpha-D-galactose = beta-D-galactosyl-(1-&gt;4)-N-acetyl-D-glucosamine + UDP + H(+)</text>
        <dbReference type="Rhea" id="RHEA:17745"/>
        <dbReference type="ChEBI" id="CHEBI:15378"/>
        <dbReference type="ChEBI" id="CHEBI:58223"/>
        <dbReference type="ChEBI" id="CHEBI:60152"/>
        <dbReference type="ChEBI" id="CHEBI:66914"/>
        <dbReference type="ChEBI" id="CHEBI:506227"/>
        <dbReference type="EC" id="2.4.1.90"/>
    </reaction>
    <physiologicalReaction direction="left-to-right" evidence="16">
        <dbReference type="Rhea" id="RHEA:17746"/>
    </physiologicalReaction>
</comment>
<feature type="region of interest" description="Disordered" evidence="18">
    <location>
        <begin position="358"/>
        <end position="379"/>
    </location>
</feature>
<dbReference type="PRINTS" id="PR02050">
    <property type="entry name" value="B14GALTRFASE"/>
</dbReference>
<evidence type="ECO:0000256" key="9">
    <source>
        <dbReference type="ARBA" id="ARBA00022968"/>
    </source>
</evidence>
<dbReference type="GeneID" id="115819688"/>
<dbReference type="GO" id="GO:0046872">
    <property type="term" value="F:metal ion binding"/>
    <property type="evidence" value="ECO:0007669"/>
    <property type="project" value="UniProtKB-UniRule"/>
</dbReference>
<evidence type="ECO:0000256" key="14">
    <source>
        <dbReference type="ARBA" id="ARBA00023180"/>
    </source>
</evidence>
<sequence length="379" mass="43468">MLSLQSKWRYLVMFLGVQLVVMALLSREGYHKRVTYFFRIFRKMETGAGQAGGSHGRNHTGVDVYANLSLLTKAQGKEDLAYCPKTSPLTVGPIHVSFPSGLTLEQVERKNPLVIRGGRYRPPNCEARYKTAIIVPHRNREHHLKYLLYYLHPFLQRQQLNYGIYVIHQAGNYTFNRAKLMNVGFREAMREESWDCLFFHDVDLIPEDDRNTYTCDPNPKHAAVAMDKFGYKLPYKMYFGGVSALTPDQYLKMNGFPNNYWGWGGEDDDIGVRVSLGGMVITRPSLAVGRYKMIKHKLDEGNEINPRRFNMLAKTRQTWKLDGMNTVDYEIISRQYQPLFTNITVNIGTEAGLHPTKAPVAKLPDNPPQNQLLKELTKS</sequence>
<evidence type="ECO:0000256" key="18">
    <source>
        <dbReference type="SAM" id="MobiDB-lite"/>
    </source>
</evidence>
<evidence type="ECO:0000256" key="6">
    <source>
        <dbReference type="ARBA" id="ARBA00022679"/>
    </source>
</evidence>
<dbReference type="FunFam" id="3.90.550.10:FF:000028">
    <property type="entry name" value="beta-1,4-galactosyltransferase 1"/>
    <property type="match status" value="1"/>
</dbReference>
<keyword evidence="5 17" id="KW-0328">Glycosyltransferase</keyword>
<dbReference type="InterPro" id="IPR027791">
    <property type="entry name" value="Galactosyl_T_C"/>
</dbReference>
<evidence type="ECO:0000313" key="22">
    <source>
        <dbReference type="RefSeq" id="XP_030639050.1"/>
    </source>
</evidence>
<keyword evidence="9 17" id="KW-0735">Signal-anchor</keyword>
<dbReference type="RefSeq" id="XP_030639050.1">
    <property type="nucleotide sequence ID" value="XM_030783190.1"/>
</dbReference>
<dbReference type="FunCoup" id="A0A6J2W146">
    <property type="interactions" value="194"/>
</dbReference>
<comment type="pathway">
    <text evidence="3 17">Protein modification; protein glycosylation.</text>
</comment>
<evidence type="ECO:0000256" key="15">
    <source>
        <dbReference type="ARBA" id="ARBA00023211"/>
    </source>
</evidence>
<evidence type="ECO:0000256" key="10">
    <source>
        <dbReference type="ARBA" id="ARBA00022989"/>
    </source>
</evidence>
<evidence type="ECO:0000256" key="2">
    <source>
        <dbReference type="ARBA" id="ARBA00004323"/>
    </source>
</evidence>
<keyword evidence="6 17" id="KW-0808">Transferase</keyword>
<keyword evidence="21" id="KW-1185">Reference proteome</keyword>
<proteinExistence type="inferred from homology"/>
<dbReference type="Proteomes" id="UP000504632">
    <property type="component" value="Chromosome 8"/>
</dbReference>
<keyword evidence="7" id="KW-0812">Transmembrane</keyword>
<evidence type="ECO:0000256" key="8">
    <source>
        <dbReference type="ARBA" id="ARBA00022723"/>
    </source>
</evidence>
<dbReference type="InParanoid" id="A0A6J2W146"/>
<keyword evidence="13" id="KW-1015">Disulfide bond</keyword>
<comment type="function">
    <text evidence="17">Responsible for the synthesis of complex-type N-linked oligosaccharides in many glycoproteins as well as the carbohydrate moieties of glycolipids.</text>
</comment>
<keyword evidence="14 17" id="KW-0325">Glycoprotein</keyword>
<dbReference type="GO" id="GO:0032580">
    <property type="term" value="C:Golgi cisterna membrane"/>
    <property type="evidence" value="ECO:0007669"/>
    <property type="project" value="UniProtKB-UniRule"/>
</dbReference>
<dbReference type="GO" id="GO:0003945">
    <property type="term" value="F:N-acetyllactosamine synthase activity"/>
    <property type="evidence" value="ECO:0007669"/>
    <property type="project" value="UniProtKB-EC"/>
</dbReference>
<evidence type="ECO:0000259" key="20">
    <source>
        <dbReference type="Pfam" id="PF13733"/>
    </source>
</evidence>
<dbReference type="AlphaFoldDB" id="A0A6J2W146"/>
<gene>
    <name evidence="22" type="primary">LOC115819688</name>
</gene>
<keyword evidence="11 17" id="KW-0333">Golgi apparatus</keyword>
<evidence type="ECO:0000256" key="4">
    <source>
        <dbReference type="ARBA" id="ARBA00005735"/>
    </source>
</evidence>
<dbReference type="PANTHER" id="PTHR19300:SF34">
    <property type="entry name" value="BETA-1,4-GALACTOSYLTRANSFERASE"/>
    <property type="match status" value="1"/>
</dbReference>
<keyword evidence="10" id="KW-1133">Transmembrane helix</keyword>
<dbReference type="InterPro" id="IPR003859">
    <property type="entry name" value="Galactosyl_T"/>
</dbReference>
<dbReference type="UniPathway" id="UPA00378"/>
<feature type="domain" description="Galactosyltransferase C-terminal" evidence="19">
    <location>
        <begin position="221"/>
        <end position="297"/>
    </location>
</feature>
<dbReference type="Gene3D" id="3.90.550.10">
    <property type="entry name" value="Spore Coat Polysaccharide Biosynthesis Protein SpsA, Chain A"/>
    <property type="match status" value="1"/>
</dbReference>
<comment type="cofactor">
    <cofactor evidence="1 17">
        <name>Mn(2+)</name>
        <dbReference type="ChEBI" id="CHEBI:29035"/>
    </cofactor>
</comment>
<evidence type="ECO:0000256" key="17">
    <source>
        <dbReference type="RuleBase" id="RU368121"/>
    </source>
</evidence>
<name>A0A6J2W146_CHACN</name>
<dbReference type="InterPro" id="IPR027995">
    <property type="entry name" value="Galactosyl_T_N"/>
</dbReference>
<organism evidence="21 22">
    <name type="scientific">Chanos chanos</name>
    <name type="common">Milkfish</name>
    <name type="synonym">Mugil chanos</name>
    <dbReference type="NCBI Taxonomy" id="29144"/>
    <lineage>
        <taxon>Eukaryota</taxon>
        <taxon>Metazoa</taxon>
        <taxon>Chordata</taxon>
        <taxon>Craniata</taxon>
        <taxon>Vertebrata</taxon>
        <taxon>Euteleostomi</taxon>
        <taxon>Actinopterygii</taxon>
        <taxon>Neopterygii</taxon>
        <taxon>Teleostei</taxon>
        <taxon>Ostariophysi</taxon>
        <taxon>Gonorynchiformes</taxon>
        <taxon>Chanidae</taxon>
        <taxon>Chanos</taxon>
    </lineage>
</organism>
<reference evidence="22" key="1">
    <citation type="submission" date="2025-08" db="UniProtKB">
        <authorList>
            <consortium name="RefSeq"/>
        </authorList>
    </citation>
    <scope>IDENTIFICATION</scope>
</reference>
<evidence type="ECO:0000256" key="3">
    <source>
        <dbReference type="ARBA" id="ARBA00004922"/>
    </source>
</evidence>
<keyword evidence="12" id="KW-0472">Membrane</keyword>
<evidence type="ECO:0000256" key="1">
    <source>
        <dbReference type="ARBA" id="ARBA00001936"/>
    </source>
</evidence>
<feature type="domain" description="Galactosyltransferase N-terminal" evidence="20">
    <location>
        <begin position="83"/>
        <end position="216"/>
    </location>
</feature>
<dbReference type="Pfam" id="PF02709">
    <property type="entry name" value="Glyco_transf_7C"/>
    <property type="match status" value="1"/>
</dbReference>
<evidence type="ECO:0000313" key="21">
    <source>
        <dbReference type="Proteomes" id="UP000504632"/>
    </source>
</evidence>
<dbReference type="SUPFAM" id="SSF53448">
    <property type="entry name" value="Nucleotide-diphospho-sugar transferases"/>
    <property type="match status" value="1"/>
</dbReference>
<evidence type="ECO:0000256" key="16">
    <source>
        <dbReference type="ARBA" id="ARBA00049413"/>
    </source>
</evidence>
<protein>
    <recommendedName>
        <fullName evidence="17">Beta-1,4-galactosyltransferase</fullName>
        <shortName evidence="17">Beta-1,4-GalTase</shortName>
        <ecNumber evidence="17">2.4.1.-</ecNumber>
    </recommendedName>
</protein>